<dbReference type="InterPro" id="IPR050361">
    <property type="entry name" value="MPP/UQCRC_Complex"/>
</dbReference>
<dbReference type="PANTHER" id="PTHR11851">
    <property type="entry name" value="METALLOPROTEASE"/>
    <property type="match status" value="1"/>
</dbReference>
<dbReference type="GO" id="GO:0046872">
    <property type="term" value="F:metal ion binding"/>
    <property type="evidence" value="ECO:0007669"/>
    <property type="project" value="UniProtKB-KW"/>
</dbReference>
<proteinExistence type="inferred from homology"/>
<keyword evidence="5" id="KW-0378">Hydrolase</keyword>
<dbReference type="PANTHER" id="PTHR11851:SF103">
    <property type="entry name" value="MITOCHONDRIAL-PROCESSING PEPTIDASE SUBUNIT BETA"/>
    <property type="match status" value="1"/>
</dbReference>
<keyword evidence="4" id="KW-0479">Metal-binding</keyword>
<comment type="caution">
    <text evidence="9">The sequence shown here is derived from an EMBL/GenBank/DDBJ whole genome shotgun (WGS) entry which is preliminary data.</text>
</comment>
<keyword evidence="3" id="KW-0645">Protease</keyword>
<feature type="domain" description="Peptidase M16 N-terminal" evidence="8">
    <location>
        <begin position="5"/>
        <end position="89"/>
    </location>
</feature>
<organism evidence="9 10">
    <name type="scientific">Diceros bicornis minor</name>
    <name type="common">South-central black rhinoceros</name>
    <dbReference type="NCBI Taxonomy" id="77932"/>
    <lineage>
        <taxon>Eukaryota</taxon>
        <taxon>Metazoa</taxon>
        <taxon>Chordata</taxon>
        <taxon>Craniata</taxon>
        <taxon>Vertebrata</taxon>
        <taxon>Euteleostomi</taxon>
        <taxon>Mammalia</taxon>
        <taxon>Eutheria</taxon>
        <taxon>Laurasiatheria</taxon>
        <taxon>Perissodactyla</taxon>
        <taxon>Rhinocerotidae</taxon>
        <taxon>Diceros</taxon>
    </lineage>
</organism>
<evidence type="ECO:0000313" key="9">
    <source>
        <dbReference type="EMBL" id="KAF5926890.1"/>
    </source>
</evidence>
<evidence type="ECO:0000259" key="8">
    <source>
        <dbReference type="Pfam" id="PF00675"/>
    </source>
</evidence>
<keyword evidence="7" id="KW-0482">Metalloprotease</keyword>
<evidence type="ECO:0000256" key="5">
    <source>
        <dbReference type="ARBA" id="ARBA00022801"/>
    </source>
</evidence>
<evidence type="ECO:0000256" key="4">
    <source>
        <dbReference type="ARBA" id="ARBA00022723"/>
    </source>
</evidence>
<dbReference type="Pfam" id="PF00675">
    <property type="entry name" value="Peptidase_M16"/>
    <property type="match status" value="1"/>
</dbReference>
<evidence type="ECO:0000256" key="3">
    <source>
        <dbReference type="ARBA" id="ARBA00022670"/>
    </source>
</evidence>
<evidence type="ECO:0000256" key="1">
    <source>
        <dbReference type="ARBA" id="ARBA00001947"/>
    </source>
</evidence>
<name>A0A7J7FFT8_DICBM</name>
<evidence type="ECO:0000256" key="7">
    <source>
        <dbReference type="ARBA" id="ARBA00023049"/>
    </source>
</evidence>
<dbReference type="Gene3D" id="3.30.830.10">
    <property type="entry name" value="Metalloenzyme, LuxS/M16 peptidase-like"/>
    <property type="match status" value="1"/>
</dbReference>
<comment type="similarity">
    <text evidence="2">Belongs to the peptidase M16 family.</text>
</comment>
<feature type="non-terminal residue" evidence="9">
    <location>
        <position position="131"/>
    </location>
</feature>
<dbReference type="InterPro" id="IPR011765">
    <property type="entry name" value="Pept_M16_N"/>
</dbReference>
<evidence type="ECO:0000256" key="2">
    <source>
        <dbReference type="ARBA" id="ARBA00007261"/>
    </source>
</evidence>
<gene>
    <name evidence="9" type="ORF">HPG69_001521</name>
</gene>
<protein>
    <recommendedName>
        <fullName evidence="8">Peptidase M16 N-terminal domain-containing protein</fullName>
    </recommendedName>
</protein>
<reference evidence="9 10" key="1">
    <citation type="journal article" date="2020" name="Mol. Biol. Evol.">
        <title>Interspecific Gene Flow and the Evolution of Specialization in Black and White Rhinoceros.</title>
        <authorList>
            <person name="Moodley Y."/>
            <person name="Westbury M.V."/>
            <person name="Russo I.M."/>
            <person name="Gopalakrishnan S."/>
            <person name="Rakotoarivelo A."/>
            <person name="Olsen R.A."/>
            <person name="Prost S."/>
            <person name="Tunstall T."/>
            <person name="Ryder O.A."/>
            <person name="Dalen L."/>
            <person name="Bruford M.W."/>
        </authorList>
    </citation>
    <scope>NUCLEOTIDE SEQUENCE [LARGE SCALE GENOMIC DNA]</scope>
    <source>
        <strain evidence="9">SBR-YM</strain>
        <tissue evidence="9">Skin</tissue>
    </source>
</reference>
<keyword evidence="6" id="KW-0862">Zinc</keyword>
<dbReference type="GO" id="GO:0006627">
    <property type="term" value="P:protein processing involved in protein targeting to mitochondrion"/>
    <property type="evidence" value="ECO:0007669"/>
    <property type="project" value="TreeGrafter"/>
</dbReference>
<accession>A0A7J7FFT8</accession>
<evidence type="ECO:0000313" key="10">
    <source>
        <dbReference type="Proteomes" id="UP000551758"/>
    </source>
</evidence>
<dbReference type="Proteomes" id="UP000551758">
    <property type="component" value="Unassembled WGS sequence"/>
</dbReference>
<dbReference type="GO" id="GO:0005739">
    <property type="term" value="C:mitochondrion"/>
    <property type="evidence" value="ECO:0007669"/>
    <property type="project" value="TreeGrafter"/>
</dbReference>
<sequence>KNNETAQSLEHMAFKVIKKRSKLDLELEYENIVLISTLLPPESRPYITPKNSLDLPRAVEIPADIIQNSTLGKADIEHEYGVILREMQEEIEICTRDDKMPLTHLATPVEAIGWAHPDTISVIAANTLIGN</sequence>
<comment type="cofactor">
    <cofactor evidence="1">
        <name>Zn(2+)</name>
        <dbReference type="ChEBI" id="CHEBI:29105"/>
    </cofactor>
</comment>
<evidence type="ECO:0000256" key="6">
    <source>
        <dbReference type="ARBA" id="ARBA00022833"/>
    </source>
</evidence>
<dbReference type="EMBL" id="JACDTQ010000745">
    <property type="protein sequence ID" value="KAF5926890.1"/>
    <property type="molecule type" value="Genomic_DNA"/>
</dbReference>
<dbReference type="AlphaFoldDB" id="A0A7J7FFT8"/>
<dbReference type="GO" id="GO:0004222">
    <property type="term" value="F:metalloendopeptidase activity"/>
    <property type="evidence" value="ECO:0007669"/>
    <property type="project" value="TreeGrafter"/>
</dbReference>
<keyword evidence="10" id="KW-1185">Reference proteome</keyword>